<dbReference type="Proteomes" id="UP000729402">
    <property type="component" value="Unassembled WGS sequence"/>
</dbReference>
<evidence type="ECO:0000313" key="2">
    <source>
        <dbReference type="EMBL" id="KAG8091601.1"/>
    </source>
</evidence>
<evidence type="ECO:0000313" key="3">
    <source>
        <dbReference type="Proteomes" id="UP000729402"/>
    </source>
</evidence>
<gene>
    <name evidence="2" type="ORF">GUJ93_ZPchr0012g19465</name>
</gene>
<feature type="chain" id="PRO_5035322464" evidence="1">
    <location>
        <begin position="22"/>
        <end position="70"/>
    </location>
</feature>
<keyword evidence="3" id="KW-1185">Reference proteome</keyword>
<reference evidence="2" key="1">
    <citation type="journal article" date="2021" name="bioRxiv">
        <title>Whole Genome Assembly and Annotation of Northern Wild Rice, Zizania palustris L., Supports a Whole Genome Duplication in the Zizania Genus.</title>
        <authorList>
            <person name="Haas M."/>
            <person name="Kono T."/>
            <person name="Macchietto M."/>
            <person name="Millas R."/>
            <person name="McGilp L."/>
            <person name="Shao M."/>
            <person name="Duquette J."/>
            <person name="Hirsch C.N."/>
            <person name="Kimball J."/>
        </authorList>
    </citation>
    <scope>NUCLEOTIDE SEQUENCE</scope>
    <source>
        <tissue evidence="2">Fresh leaf tissue</tissue>
    </source>
</reference>
<protein>
    <submittedName>
        <fullName evidence="2">Uncharacterized protein</fullName>
    </submittedName>
</protein>
<feature type="signal peptide" evidence="1">
    <location>
        <begin position="1"/>
        <end position="21"/>
    </location>
</feature>
<organism evidence="2 3">
    <name type="scientific">Zizania palustris</name>
    <name type="common">Northern wild rice</name>
    <dbReference type="NCBI Taxonomy" id="103762"/>
    <lineage>
        <taxon>Eukaryota</taxon>
        <taxon>Viridiplantae</taxon>
        <taxon>Streptophyta</taxon>
        <taxon>Embryophyta</taxon>
        <taxon>Tracheophyta</taxon>
        <taxon>Spermatophyta</taxon>
        <taxon>Magnoliopsida</taxon>
        <taxon>Liliopsida</taxon>
        <taxon>Poales</taxon>
        <taxon>Poaceae</taxon>
        <taxon>BOP clade</taxon>
        <taxon>Oryzoideae</taxon>
        <taxon>Oryzeae</taxon>
        <taxon>Zizaniinae</taxon>
        <taxon>Zizania</taxon>
    </lineage>
</organism>
<comment type="caution">
    <text evidence="2">The sequence shown here is derived from an EMBL/GenBank/DDBJ whole genome shotgun (WGS) entry which is preliminary data.</text>
</comment>
<sequence>MVIHVSPLSLLVATTLVFYDADEACVLLTLEDFGAIGDDIANDMRLSAPCKKKLKLLVSVLHVVSASCWK</sequence>
<dbReference type="AlphaFoldDB" id="A0A8J6BS51"/>
<name>A0A8J6BS51_ZIZPA</name>
<dbReference type="EMBL" id="JAAALK010000080">
    <property type="protein sequence ID" value="KAG8091601.1"/>
    <property type="molecule type" value="Genomic_DNA"/>
</dbReference>
<evidence type="ECO:0000256" key="1">
    <source>
        <dbReference type="SAM" id="SignalP"/>
    </source>
</evidence>
<keyword evidence="1" id="KW-0732">Signal</keyword>
<proteinExistence type="predicted"/>
<reference evidence="2" key="2">
    <citation type="submission" date="2021-02" db="EMBL/GenBank/DDBJ databases">
        <authorList>
            <person name="Kimball J.A."/>
            <person name="Haas M.W."/>
            <person name="Macchietto M."/>
            <person name="Kono T."/>
            <person name="Duquette J."/>
            <person name="Shao M."/>
        </authorList>
    </citation>
    <scope>NUCLEOTIDE SEQUENCE</scope>
    <source>
        <tissue evidence="2">Fresh leaf tissue</tissue>
    </source>
</reference>
<accession>A0A8J6BS51</accession>